<evidence type="ECO:0008006" key="5">
    <source>
        <dbReference type="Google" id="ProtNLM"/>
    </source>
</evidence>
<name>A0A2Z7BDB2_9LAMI</name>
<organism evidence="3 4">
    <name type="scientific">Dorcoceras hygrometricum</name>
    <dbReference type="NCBI Taxonomy" id="472368"/>
    <lineage>
        <taxon>Eukaryota</taxon>
        <taxon>Viridiplantae</taxon>
        <taxon>Streptophyta</taxon>
        <taxon>Embryophyta</taxon>
        <taxon>Tracheophyta</taxon>
        <taxon>Spermatophyta</taxon>
        <taxon>Magnoliopsida</taxon>
        <taxon>eudicotyledons</taxon>
        <taxon>Gunneridae</taxon>
        <taxon>Pentapetalae</taxon>
        <taxon>asterids</taxon>
        <taxon>lamiids</taxon>
        <taxon>Lamiales</taxon>
        <taxon>Gesneriaceae</taxon>
        <taxon>Didymocarpoideae</taxon>
        <taxon>Trichosporeae</taxon>
        <taxon>Loxocarpinae</taxon>
        <taxon>Dorcoceras</taxon>
    </lineage>
</organism>
<proteinExistence type="predicted"/>
<gene>
    <name evidence="3" type="ORF">F511_38404</name>
</gene>
<feature type="coiled-coil region" evidence="1">
    <location>
        <begin position="59"/>
        <end position="107"/>
    </location>
</feature>
<feature type="region of interest" description="Disordered" evidence="2">
    <location>
        <begin position="1358"/>
        <end position="1398"/>
    </location>
</feature>
<feature type="region of interest" description="Disordered" evidence="2">
    <location>
        <begin position="619"/>
        <end position="638"/>
    </location>
</feature>
<evidence type="ECO:0000313" key="4">
    <source>
        <dbReference type="Proteomes" id="UP000250235"/>
    </source>
</evidence>
<reference evidence="3 4" key="1">
    <citation type="journal article" date="2015" name="Proc. Natl. Acad. Sci. U.S.A.">
        <title>The resurrection genome of Boea hygrometrica: A blueprint for survival of dehydration.</title>
        <authorList>
            <person name="Xiao L."/>
            <person name="Yang G."/>
            <person name="Zhang L."/>
            <person name="Yang X."/>
            <person name="Zhao S."/>
            <person name="Ji Z."/>
            <person name="Zhou Q."/>
            <person name="Hu M."/>
            <person name="Wang Y."/>
            <person name="Chen M."/>
            <person name="Xu Y."/>
            <person name="Jin H."/>
            <person name="Xiao X."/>
            <person name="Hu G."/>
            <person name="Bao F."/>
            <person name="Hu Y."/>
            <person name="Wan P."/>
            <person name="Li L."/>
            <person name="Deng X."/>
            <person name="Kuang T."/>
            <person name="Xiang C."/>
            <person name="Zhu J.K."/>
            <person name="Oliver M.J."/>
            <person name="He Y."/>
        </authorList>
    </citation>
    <scope>NUCLEOTIDE SEQUENCE [LARGE SCALE GENOMIC DNA]</scope>
    <source>
        <strain evidence="4">cv. XS01</strain>
    </source>
</reference>
<dbReference type="OrthoDB" id="1839257at2759"/>
<feature type="region of interest" description="Disordered" evidence="2">
    <location>
        <begin position="173"/>
        <end position="248"/>
    </location>
</feature>
<keyword evidence="4" id="KW-1185">Reference proteome</keyword>
<dbReference type="EMBL" id="KV006965">
    <property type="protein sequence ID" value="KZV32017.1"/>
    <property type="molecule type" value="Genomic_DNA"/>
</dbReference>
<feature type="region of interest" description="Disordered" evidence="2">
    <location>
        <begin position="563"/>
        <end position="582"/>
    </location>
</feature>
<evidence type="ECO:0000313" key="3">
    <source>
        <dbReference type="EMBL" id="KZV32017.1"/>
    </source>
</evidence>
<accession>A0A2Z7BDB2</accession>
<dbReference type="Proteomes" id="UP000250235">
    <property type="component" value="Unassembled WGS sequence"/>
</dbReference>
<keyword evidence="1" id="KW-0175">Coiled coil</keyword>
<feature type="compositionally biased region" description="Basic and acidic residues" evidence="2">
    <location>
        <begin position="1167"/>
        <end position="1180"/>
    </location>
</feature>
<evidence type="ECO:0000256" key="2">
    <source>
        <dbReference type="SAM" id="MobiDB-lite"/>
    </source>
</evidence>
<protein>
    <recommendedName>
        <fullName evidence="5">Dystroglycan-like</fullName>
    </recommendedName>
</protein>
<feature type="compositionally biased region" description="Basic residues" evidence="2">
    <location>
        <begin position="569"/>
        <end position="582"/>
    </location>
</feature>
<feature type="region of interest" description="Disordered" evidence="2">
    <location>
        <begin position="122"/>
        <end position="145"/>
    </location>
</feature>
<feature type="region of interest" description="Disordered" evidence="2">
    <location>
        <begin position="1167"/>
        <end position="1190"/>
    </location>
</feature>
<evidence type="ECO:0000256" key="1">
    <source>
        <dbReference type="SAM" id="Coils"/>
    </source>
</evidence>
<sequence length="1398" mass="155855">MADQTSDDEVFDLSNVEFTREDLVSALNDMVKEYRKLSHSFEEDKAENISLKSSSIESSSDELEDIDRLKIELSKLTAENDLLRNESTELKAEVEKLTKEMSSWNQSARALHKLHEIQKSVHDRTGLGFSSSERSEGETSTQSQPVYDKVNKMSFVKADVIYDCFESITFDNQNSPKLSDNGKAGIGFQRPENSKPSWLKNKLDKDKAKAGSKSFVPNQPRHNSRKAKSGWTKTQPRRDLSGQKMKSKLNRSNSNYAQTFMDPHTGKTVKVIQVWVPKRVVSHRFTQLQVMCSGGTVDNQSREACCVGNILVAAFFTHFPTTMASSLISSSHHVDFESVFGMEDTGMVQMFESLIATGLKNFLGCPAVFSEAALTEFFANGSVRDGLVVSIVNGVYVEISEKVFAEAFELPIDGLTDVSDVPKNIVFDARSLFSASQEQVSISCLKKELKIEFRLLHDILEKTMFVKAGSFDAVTRERFILMTCITCGVKVNWSNLLFNVLKEMVTPGSRQAKGFAIQISAILKSVPGLVLGESRVFPASWVLTEKTIHRYVAVNDKVGGEADTDAPRVKKTPVKKDVSHKRPAVDFETSPVVTKKLTTNGKPLVIAQEAVPLQSVEAAADAPVEQTPVPKHKSQKRKRRLILEEDLEIDEPMAGRFTAEHSVEEATTGVQKPVPESVEQTVVVPVVAPATDDPDAVIKKVLNQLDVVFGTDDGEQPQGTVVEETVVAAKDPHWFDLPYDDLIAKWDAERPVVTASDTDEDVETMDVGAACGDKQVQFSEEEPEDVEMREAKQVDELIDADEKMSLEDILMTIPVDVPLASAGIEITKITMGKDIKIPGVDEKTQYLASLPTIPLDNKGKAILVIDAVDQFFHSFSFKKLATINIEELSKKEEHVLCLGETETTRVALNRMRYILLKYREILVRNFLESWKNNFVPGKGSSAIDLKVIDMLSDLHLFVLEELREQALAHGLKWTRTCCSKIVEGSPRDRGAIIARTNTNTPSTCWLRTMICVDGVWVVEPFCDQWVKIPRPVVCTEVSRQCSFVDFFPVASEPFRLLRKRWADVCLEAVEFCASRRLLPVGSLNFCRALAIVEPDLSFAYRQPIVFALRFSQFCKVYIQYSLFSWLLTADITDFLSSIAMDRKVFRSVQIAQNTVSVAPIVQLIDEHSSSDSTSDDKSKDTTAATSHSPPTISADFQNVLAQLRASVDLIQLELLEHKDDVKKIRETLSLHINNLERTLSEIFDAHDRTYRVLFNNVRHDMRDHKNLLSLDLKSYQQKVSIQVGAAALDTVDVRREVKAMHDKVDILSSRLDDVKKDVEATKEAISHQLLEFQSQAQANHIVLTDQLGQLVDYINRGGNAKKGEGESSRGSQPPPAVPIRDSGNAGGSGDAVRTTELT</sequence>